<name>A0A8H4LYX2_9HYPO</name>
<sequence>MSSRQTTTKRSRQLTPLCKTAVICIVCRGVGQRERGRSREEGTGEKIGKLHLGGFRKKWQGRSQSNLIDEVEVGELK</sequence>
<dbReference type="AlphaFoldDB" id="A0A8H4LYX2"/>
<comment type="caution">
    <text evidence="1">The sequence shown here is derived from an EMBL/GenBank/DDBJ whole genome shotgun (WGS) entry which is preliminary data.</text>
</comment>
<gene>
    <name evidence="1" type="ORF">G6O67_004166</name>
</gene>
<dbReference type="Proteomes" id="UP000557566">
    <property type="component" value="Unassembled WGS sequence"/>
</dbReference>
<protein>
    <submittedName>
        <fullName evidence="1">Uncharacterized protein</fullName>
    </submittedName>
</protein>
<organism evidence="1 2">
    <name type="scientific">Ophiocordyceps sinensis</name>
    <dbReference type="NCBI Taxonomy" id="72228"/>
    <lineage>
        <taxon>Eukaryota</taxon>
        <taxon>Fungi</taxon>
        <taxon>Dikarya</taxon>
        <taxon>Ascomycota</taxon>
        <taxon>Pezizomycotina</taxon>
        <taxon>Sordariomycetes</taxon>
        <taxon>Hypocreomycetidae</taxon>
        <taxon>Hypocreales</taxon>
        <taxon>Ophiocordycipitaceae</taxon>
        <taxon>Ophiocordyceps</taxon>
    </lineage>
</organism>
<evidence type="ECO:0000313" key="1">
    <source>
        <dbReference type="EMBL" id="KAF4507695.1"/>
    </source>
</evidence>
<keyword evidence="2" id="KW-1185">Reference proteome</keyword>
<proteinExistence type="predicted"/>
<accession>A0A8H4LYX2</accession>
<dbReference type="EMBL" id="JAAVMX010000005">
    <property type="protein sequence ID" value="KAF4507695.1"/>
    <property type="molecule type" value="Genomic_DNA"/>
</dbReference>
<evidence type="ECO:0000313" key="2">
    <source>
        <dbReference type="Proteomes" id="UP000557566"/>
    </source>
</evidence>
<reference evidence="1 2" key="1">
    <citation type="journal article" date="2020" name="Genome Biol. Evol.">
        <title>A new high-quality draft genome assembly of the Chinese cordyceps Ophiocordyceps sinensis.</title>
        <authorList>
            <person name="Shu R."/>
            <person name="Zhang J."/>
            <person name="Meng Q."/>
            <person name="Zhang H."/>
            <person name="Zhou G."/>
            <person name="Li M."/>
            <person name="Wu P."/>
            <person name="Zhao Y."/>
            <person name="Chen C."/>
            <person name="Qin Q."/>
        </authorList>
    </citation>
    <scope>NUCLEOTIDE SEQUENCE [LARGE SCALE GENOMIC DNA]</scope>
    <source>
        <strain evidence="1 2">IOZ07</strain>
    </source>
</reference>